<sequence length="266" mass="27829">MNTMATQYTSRFANRRVNFLGTVRSELKKLMIRSILITSFVGLLIVAGLSLVVASAQMNDRGSAVQPEGVLILWSISGLVMIVVGTLAVTSEYAHNTMRTTALSVAGRGHAYFAKATAVAVYAAVYAVVTAGTQIGVATARLGSQADFTATTWFTAGRFVGVLVCFALIALGLGYILRSTAGAIAVVMVFFIFGGMVALVPVEWIMKNIPQFMPQSVGTLALANEAVPPLMGGPLLDNAAKAFAALGVYVAVALGSGLALFKARDI</sequence>
<keyword evidence="3" id="KW-1185">Reference proteome</keyword>
<feature type="transmembrane region" description="Helical" evidence="1">
    <location>
        <begin position="156"/>
        <end position="177"/>
    </location>
</feature>
<keyword evidence="1" id="KW-0472">Membrane</keyword>
<evidence type="ECO:0000256" key="1">
    <source>
        <dbReference type="SAM" id="Phobius"/>
    </source>
</evidence>
<comment type="caution">
    <text evidence="2">The sequence shown here is derived from an EMBL/GenBank/DDBJ whole genome shotgun (WGS) entry which is preliminary data.</text>
</comment>
<reference evidence="2 3" key="1">
    <citation type="submission" date="2023-07" db="EMBL/GenBank/DDBJ databases">
        <title>Sequencing the genomes of 1000 actinobacteria strains.</title>
        <authorList>
            <person name="Klenk H.-P."/>
        </authorList>
    </citation>
    <scope>NUCLEOTIDE SEQUENCE [LARGE SCALE GENOMIC DNA]</scope>
    <source>
        <strain evidence="2 3">DSM 102162</strain>
    </source>
</reference>
<keyword evidence="1" id="KW-1133">Transmembrane helix</keyword>
<keyword evidence="1" id="KW-0812">Transmembrane</keyword>
<accession>A0ABT9NC10</accession>
<evidence type="ECO:0000313" key="3">
    <source>
        <dbReference type="Proteomes" id="UP001235966"/>
    </source>
</evidence>
<proteinExistence type="predicted"/>
<protein>
    <submittedName>
        <fullName evidence="2">ABC-2 type transport system permease protein</fullName>
    </submittedName>
</protein>
<feature type="transmembrane region" description="Helical" evidence="1">
    <location>
        <begin position="70"/>
        <end position="91"/>
    </location>
</feature>
<feature type="transmembrane region" description="Helical" evidence="1">
    <location>
        <begin position="112"/>
        <end position="136"/>
    </location>
</feature>
<dbReference type="RefSeq" id="WP_278059091.1">
    <property type="nucleotide sequence ID" value="NZ_CP121247.1"/>
</dbReference>
<feature type="transmembrane region" description="Helical" evidence="1">
    <location>
        <begin position="34"/>
        <end position="58"/>
    </location>
</feature>
<dbReference type="Proteomes" id="UP001235966">
    <property type="component" value="Unassembled WGS sequence"/>
</dbReference>
<dbReference type="EMBL" id="JAUSQW010000001">
    <property type="protein sequence ID" value="MDP9801247.1"/>
    <property type="molecule type" value="Genomic_DNA"/>
</dbReference>
<evidence type="ECO:0000313" key="2">
    <source>
        <dbReference type="EMBL" id="MDP9801247.1"/>
    </source>
</evidence>
<organism evidence="2 3">
    <name type="scientific">Arcanobacterium wilhelmae</name>
    <dbReference type="NCBI Taxonomy" id="1803177"/>
    <lineage>
        <taxon>Bacteria</taxon>
        <taxon>Bacillati</taxon>
        <taxon>Actinomycetota</taxon>
        <taxon>Actinomycetes</taxon>
        <taxon>Actinomycetales</taxon>
        <taxon>Actinomycetaceae</taxon>
        <taxon>Arcanobacterium</taxon>
    </lineage>
</organism>
<name>A0ABT9NC10_9ACTO</name>
<feature type="transmembrane region" description="Helical" evidence="1">
    <location>
        <begin position="239"/>
        <end position="261"/>
    </location>
</feature>
<gene>
    <name evidence="2" type="ORF">J2S49_001323</name>
</gene>
<feature type="transmembrane region" description="Helical" evidence="1">
    <location>
        <begin position="184"/>
        <end position="206"/>
    </location>
</feature>